<feature type="binding site" evidence="7">
    <location>
        <position position="193"/>
    </location>
    <ligand>
        <name>ATP</name>
        <dbReference type="ChEBI" id="CHEBI:30616"/>
    </ligand>
</feature>
<dbReference type="FunFam" id="1.10.510.10:FF:000008">
    <property type="entry name" value="Non-specific serine/threonine protein kinase"/>
    <property type="match status" value="1"/>
</dbReference>
<keyword evidence="6 7" id="KW-0067">ATP-binding</keyword>
<dbReference type="InterPro" id="IPR008271">
    <property type="entry name" value="Ser/Thr_kinase_AS"/>
</dbReference>
<dbReference type="CDD" id="cd05123">
    <property type="entry name" value="STKc_AGC"/>
    <property type="match status" value="1"/>
</dbReference>
<dbReference type="PROSITE" id="PS00107">
    <property type="entry name" value="PROTEIN_KINASE_ATP"/>
    <property type="match status" value="1"/>
</dbReference>
<dbReference type="FunFam" id="3.30.200.20:FF:000042">
    <property type="entry name" value="Aurora kinase A"/>
    <property type="match status" value="1"/>
</dbReference>
<dbReference type="Proteomes" id="UP001165160">
    <property type="component" value="Unassembled WGS sequence"/>
</dbReference>
<evidence type="ECO:0000256" key="4">
    <source>
        <dbReference type="ARBA" id="ARBA00022741"/>
    </source>
</evidence>
<accession>A0A9W7BIX6</accession>
<dbReference type="PANTHER" id="PTHR24351">
    <property type="entry name" value="RIBOSOMAL PROTEIN S6 KINASE"/>
    <property type="match status" value="1"/>
</dbReference>
<feature type="compositionally biased region" description="Pro residues" evidence="8">
    <location>
        <begin position="9"/>
        <end position="18"/>
    </location>
</feature>
<dbReference type="Gene3D" id="1.10.510.10">
    <property type="entry name" value="Transferase(Phosphotransferase) domain 1"/>
    <property type="match status" value="1"/>
</dbReference>
<keyword evidence="4 7" id="KW-0547">Nucleotide-binding</keyword>
<feature type="region of interest" description="Disordered" evidence="8">
    <location>
        <begin position="525"/>
        <end position="550"/>
    </location>
</feature>
<keyword evidence="5" id="KW-0418">Kinase</keyword>
<feature type="compositionally biased region" description="Low complexity" evidence="8">
    <location>
        <begin position="42"/>
        <end position="55"/>
    </location>
</feature>
<feature type="region of interest" description="Disordered" evidence="8">
    <location>
        <begin position="104"/>
        <end position="126"/>
    </location>
</feature>
<organism evidence="10 11">
    <name type="scientific">Triparma verrucosa</name>
    <dbReference type="NCBI Taxonomy" id="1606542"/>
    <lineage>
        <taxon>Eukaryota</taxon>
        <taxon>Sar</taxon>
        <taxon>Stramenopiles</taxon>
        <taxon>Ochrophyta</taxon>
        <taxon>Bolidophyceae</taxon>
        <taxon>Parmales</taxon>
        <taxon>Triparmaceae</taxon>
        <taxon>Triparma</taxon>
    </lineage>
</organism>
<evidence type="ECO:0000313" key="10">
    <source>
        <dbReference type="EMBL" id="GMH92021.1"/>
    </source>
</evidence>
<dbReference type="GO" id="GO:0004674">
    <property type="term" value="F:protein serine/threonine kinase activity"/>
    <property type="evidence" value="ECO:0007669"/>
    <property type="project" value="UniProtKB-KW"/>
</dbReference>
<feature type="region of interest" description="Disordered" evidence="8">
    <location>
        <begin position="438"/>
        <end position="478"/>
    </location>
</feature>
<dbReference type="SUPFAM" id="SSF56112">
    <property type="entry name" value="Protein kinase-like (PK-like)"/>
    <property type="match status" value="1"/>
</dbReference>
<feature type="compositionally biased region" description="Basic and acidic residues" evidence="8">
    <location>
        <begin position="64"/>
        <end position="73"/>
    </location>
</feature>
<dbReference type="PROSITE" id="PS50011">
    <property type="entry name" value="PROTEIN_KINASE_DOM"/>
    <property type="match status" value="1"/>
</dbReference>
<comment type="caution">
    <text evidence="10">The sequence shown here is derived from an EMBL/GenBank/DDBJ whole genome shotgun (WGS) entry which is preliminary data.</text>
</comment>
<gene>
    <name evidence="10" type="ORF">TrVE_jg2767</name>
</gene>
<evidence type="ECO:0000256" key="6">
    <source>
        <dbReference type="ARBA" id="ARBA00022840"/>
    </source>
</evidence>
<evidence type="ECO:0000256" key="5">
    <source>
        <dbReference type="ARBA" id="ARBA00022777"/>
    </source>
</evidence>
<dbReference type="GO" id="GO:0005524">
    <property type="term" value="F:ATP binding"/>
    <property type="evidence" value="ECO:0007669"/>
    <property type="project" value="UniProtKB-UniRule"/>
</dbReference>
<sequence>MGTNFSNPSNPPPPPNPNPKSDKEKLTTSSTTSSTAIPGFTPSSVLSPPSHPSISHWESAWEDDQPRVSETMHRGITPTGSFEEESSGLGKVFESMSNLIIGNNKDEKDVRAEVPGSPGRSDDPDERALNRLADETLQSGRSIKWEKSTEGPSSQCNVKHFSLLRVLGKGSFGKVVLVRKKLGVEVGGLYAMKVLRKSHLVKRRQIERTKTERRVLSMVSHVFIMKLHFAFQSSEKLYLVLDYCPGGELFFHLSRYRRFPERVARFYAAELTEAIGHLHEKGIIYRDLKPENVLLDADGHVKLGDFGLAKDNISHATKGATSMCGTPEYMAPEVLQQKGHGFSVDWWGLGMLTFEMFTGLPPWYTTDKTKLFKRLKTAQLVIPSFISSESGVFVKGLLERDPSKRLGAEGVEKVREHSFFGSVVWKSLLERRLTPPIRPCEGLKLPESRASPMPVGDGSGENPTADSPNPPPSTSGFSAAQMMAIPNSSADIPKTEDYNFSMSPDTIENATANFDPAFTKLAVDTNDGLEGEPGSVGGSHTSQDDLFPGFSYDQQVKMNIELG</sequence>
<protein>
    <recommendedName>
        <fullName evidence="9">Protein kinase domain-containing protein</fullName>
    </recommendedName>
</protein>
<dbReference type="Gene3D" id="3.30.200.20">
    <property type="entry name" value="Phosphorylase Kinase, domain 1"/>
    <property type="match status" value="1"/>
</dbReference>
<reference evidence="11" key="1">
    <citation type="journal article" date="2023" name="Commun. Biol.">
        <title>Genome analysis of Parmales, the sister group of diatoms, reveals the evolutionary specialization of diatoms from phago-mixotrophs to photoautotrophs.</title>
        <authorList>
            <person name="Ban H."/>
            <person name="Sato S."/>
            <person name="Yoshikawa S."/>
            <person name="Yamada K."/>
            <person name="Nakamura Y."/>
            <person name="Ichinomiya M."/>
            <person name="Sato N."/>
            <person name="Blanc-Mathieu R."/>
            <person name="Endo H."/>
            <person name="Kuwata A."/>
            <person name="Ogata H."/>
        </authorList>
    </citation>
    <scope>NUCLEOTIDE SEQUENCE [LARGE SCALE GENOMIC DNA]</scope>
    <source>
        <strain evidence="11">NIES 3699</strain>
    </source>
</reference>
<evidence type="ECO:0000256" key="8">
    <source>
        <dbReference type="SAM" id="MobiDB-lite"/>
    </source>
</evidence>
<proteinExistence type="predicted"/>
<dbReference type="InterPro" id="IPR000719">
    <property type="entry name" value="Prot_kinase_dom"/>
</dbReference>
<feature type="domain" description="Protein kinase" evidence="9">
    <location>
        <begin position="161"/>
        <end position="420"/>
    </location>
</feature>
<evidence type="ECO:0000256" key="1">
    <source>
        <dbReference type="ARBA" id="ARBA00022527"/>
    </source>
</evidence>
<dbReference type="InterPro" id="IPR011009">
    <property type="entry name" value="Kinase-like_dom_sf"/>
</dbReference>
<keyword evidence="1" id="KW-0723">Serine/threonine-protein kinase</keyword>
<evidence type="ECO:0000256" key="7">
    <source>
        <dbReference type="PROSITE-ProRule" id="PRU10141"/>
    </source>
</evidence>
<dbReference type="InterPro" id="IPR017441">
    <property type="entry name" value="Protein_kinase_ATP_BS"/>
</dbReference>
<evidence type="ECO:0000256" key="2">
    <source>
        <dbReference type="ARBA" id="ARBA00022553"/>
    </source>
</evidence>
<evidence type="ECO:0000256" key="3">
    <source>
        <dbReference type="ARBA" id="ARBA00022679"/>
    </source>
</evidence>
<dbReference type="SMART" id="SM00220">
    <property type="entry name" value="S_TKc"/>
    <property type="match status" value="1"/>
</dbReference>
<feature type="region of interest" description="Disordered" evidence="8">
    <location>
        <begin position="1"/>
        <end position="89"/>
    </location>
</feature>
<keyword evidence="11" id="KW-1185">Reference proteome</keyword>
<name>A0A9W7BIX6_9STRA</name>
<evidence type="ECO:0000313" key="11">
    <source>
        <dbReference type="Proteomes" id="UP001165160"/>
    </source>
</evidence>
<evidence type="ECO:0000259" key="9">
    <source>
        <dbReference type="PROSITE" id="PS50011"/>
    </source>
</evidence>
<dbReference type="Pfam" id="PF00069">
    <property type="entry name" value="Pkinase"/>
    <property type="match status" value="1"/>
</dbReference>
<dbReference type="EMBL" id="BRXX01000123">
    <property type="protein sequence ID" value="GMH92021.1"/>
    <property type="molecule type" value="Genomic_DNA"/>
</dbReference>
<dbReference type="PROSITE" id="PS00108">
    <property type="entry name" value="PROTEIN_KINASE_ST"/>
    <property type="match status" value="1"/>
</dbReference>
<keyword evidence="3" id="KW-0808">Transferase</keyword>
<keyword evidence="2" id="KW-0597">Phosphoprotein</keyword>
<dbReference type="AlphaFoldDB" id="A0A9W7BIX6"/>
<dbReference type="InterPro" id="IPR045270">
    <property type="entry name" value="STKc_AGC"/>
</dbReference>